<dbReference type="AlphaFoldDB" id="A0AB39R579"/>
<accession>A0AB39R579</accession>
<organism evidence="1">
    <name type="scientific">Streptomyces sp. R39</name>
    <dbReference type="NCBI Taxonomy" id="3238631"/>
    <lineage>
        <taxon>Bacteria</taxon>
        <taxon>Bacillati</taxon>
        <taxon>Actinomycetota</taxon>
        <taxon>Actinomycetes</taxon>
        <taxon>Kitasatosporales</taxon>
        <taxon>Streptomycetaceae</taxon>
        <taxon>Streptomyces</taxon>
    </lineage>
</organism>
<proteinExistence type="predicted"/>
<gene>
    <name evidence="1" type="ORF">AB5J52_48070</name>
</gene>
<dbReference type="RefSeq" id="WP_369228418.1">
    <property type="nucleotide sequence ID" value="NZ_CP163442.1"/>
</dbReference>
<evidence type="ECO:0000313" key="1">
    <source>
        <dbReference type="EMBL" id="XDQ49891.1"/>
    </source>
</evidence>
<sequence length="154" mass="16314">MPDVTRLPDPFDTASQAFKALLDVLGPGRHQLTCSAQTLLGSYASATTSVEGGPDDQFRAQPDPEGWLMFCHLLAQTSIAFRHAAVFTRTYITDSTSVVRGWSVIDGWPHPMGAADVFAAHCSDLASGDPIPPEPGTDYQAGALLTAASHDASQ</sequence>
<dbReference type="EMBL" id="CP163442">
    <property type="protein sequence ID" value="XDQ49891.1"/>
    <property type="molecule type" value="Genomic_DNA"/>
</dbReference>
<geneLocation type="plasmid" evidence="1">
    <name>unnamed1</name>
</geneLocation>
<keyword evidence="1" id="KW-0614">Plasmid</keyword>
<protein>
    <submittedName>
        <fullName evidence="1">Uncharacterized protein</fullName>
    </submittedName>
</protein>
<reference evidence="1" key="1">
    <citation type="submission" date="2024-07" db="EMBL/GenBank/DDBJ databases">
        <authorList>
            <person name="Yu S.T."/>
        </authorList>
    </citation>
    <scope>NUCLEOTIDE SEQUENCE</scope>
    <source>
        <strain evidence="1">R39</strain>
        <plasmid evidence="1">unnamed1</plasmid>
    </source>
</reference>
<name>A0AB39R579_9ACTN</name>